<proteinExistence type="predicted"/>
<protein>
    <submittedName>
        <fullName evidence="1">DUF1748-domain-containing protein</fullName>
    </submittedName>
</protein>
<name>A0ACB6ZIH7_THEGA</name>
<gene>
    <name evidence="1" type="ORF">BDM02DRAFT_3082043</name>
</gene>
<keyword evidence="2" id="KW-1185">Reference proteome</keyword>
<comment type="caution">
    <text evidence="1">The sequence shown here is derived from an EMBL/GenBank/DDBJ whole genome shotgun (WGS) entry which is preliminary data.</text>
</comment>
<reference evidence="1" key="1">
    <citation type="submission" date="2019-10" db="EMBL/GenBank/DDBJ databases">
        <authorList>
            <consortium name="DOE Joint Genome Institute"/>
            <person name="Kuo A."/>
            <person name="Miyauchi S."/>
            <person name="Kiss E."/>
            <person name="Drula E."/>
            <person name="Kohler A."/>
            <person name="Sanchez-Garcia M."/>
            <person name="Andreopoulos B."/>
            <person name="Barry K.W."/>
            <person name="Bonito G."/>
            <person name="Buee M."/>
            <person name="Carver A."/>
            <person name="Chen C."/>
            <person name="Cichocki N."/>
            <person name="Clum A."/>
            <person name="Culley D."/>
            <person name="Crous P.W."/>
            <person name="Fauchery L."/>
            <person name="Girlanda M."/>
            <person name="Hayes R."/>
            <person name="Keri Z."/>
            <person name="Labutti K."/>
            <person name="Lipzen A."/>
            <person name="Lombard V."/>
            <person name="Magnuson J."/>
            <person name="Maillard F."/>
            <person name="Morin E."/>
            <person name="Murat C."/>
            <person name="Nolan M."/>
            <person name="Ohm R."/>
            <person name="Pangilinan J."/>
            <person name="Pereira M."/>
            <person name="Perotto S."/>
            <person name="Peter M."/>
            <person name="Riley R."/>
            <person name="Sitrit Y."/>
            <person name="Stielow B."/>
            <person name="Szollosi G."/>
            <person name="Zifcakova L."/>
            <person name="Stursova M."/>
            <person name="Spatafora J.W."/>
            <person name="Tedersoo L."/>
            <person name="Vaario L.-M."/>
            <person name="Yamada A."/>
            <person name="Yan M."/>
            <person name="Wang P."/>
            <person name="Xu J."/>
            <person name="Bruns T."/>
            <person name="Baldrian P."/>
            <person name="Vilgalys R."/>
            <person name="Henrissat B."/>
            <person name="Grigoriev I.V."/>
            <person name="Hibbett D."/>
            <person name="Nagy L.G."/>
            <person name="Martin F.M."/>
        </authorList>
    </citation>
    <scope>NUCLEOTIDE SEQUENCE</scope>
    <source>
        <strain evidence="1">P2</strain>
    </source>
</reference>
<evidence type="ECO:0000313" key="1">
    <source>
        <dbReference type="EMBL" id="KAF9649329.1"/>
    </source>
</evidence>
<organism evidence="1 2">
    <name type="scientific">Thelephora ganbajun</name>
    <name type="common">Ganba fungus</name>
    <dbReference type="NCBI Taxonomy" id="370292"/>
    <lineage>
        <taxon>Eukaryota</taxon>
        <taxon>Fungi</taxon>
        <taxon>Dikarya</taxon>
        <taxon>Basidiomycota</taxon>
        <taxon>Agaricomycotina</taxon>
        <taxon>Agaricomycetes</taxon>
        <taxon>Thelephorales</taxon>
        <taxon>Thelephoraceae</taxon>
        <taxon>Thelephora</taxon>
    </lineage>
</organism>
<reference evidence="1" key="2">
    <citation type="journal article" date="2020" name="Nat. Commun.">
        <title>Large-scale genome sequencing of mycorrhizal fungi provides insights into the early evolution of symbiotic traits.</title>
        <authorList>
            <person name="Miyauchi S."/>
            <person name="Kiss E."/>
            <person name="Kuo A."/>
            <person name="Drula E."/>
            <person name="Kohler A."/>
            <person name="Sanchez-Garcia M."/>
            <person name="Morin E."/>
            <person name="Andreopoulos B."/>
            <person name="Barry K.W."/>
            <person name="Bonito G."/>
            <person name="Buee M."/>
            <person name="Carver A."/>
            <person name="Chen C."/>
            <person name="Cichocki N."/>
            <person name="Clum A."/>
            <person name="Culley D."/>
            <person name="Crous P.W."/>
            <person name="Fauchery L."/>
            <person name="Girlanda M."/>
            <person name="Hayes R.D."/>
            <person name="Keri Z."/>
            <person name="LaButti K."/>
            <person name="Lipzen A."/>
            <person name="Lombard V."/>
            <person name="Magnuson J."/>
            <person name="Maillard F."/>
            <person name="Murat C."/>
            <person name="Nolan M."/>
            <person name="Ohm R.A."/>
            <person name="Pangilinan J."/>
            <person name="Pereira M.F."/>
            <person name="Perotto S."/>
            <person name="Peter M."/>
            <person name="Pfister S."/>
            <person name="Riley R."/>
            <person name="Sitrit Y."/>
            <person name="Stielow J.B."/>
            <person name="Szollosi G."/>
            <person name="Zifcakova L."/>
            <person name="Stursova M."/>
            <person name="Spatafora J.W."/>
            <person name="Tedersoo L."/>
            <person name="Vaario L.M."/>
            <person name="Yamada A."/>
            <person name="Yan M."/>
            <person name="Wang P."/>
            <person name="Xu J."/>
            <person name="Bruns T."/>
            <person name="Baldrian P."/>
            <person name="Vilgalys R."/>
            <person name="Dunand C."/>
            <person name="Henrissat B."/>
            <person name="Grigoriev I.V."/>
            <person name="Hibbett D."/>
            <person name="Nagy L.G."/>
            <person name="Martin F.M."/>
        </authorList>
    </citation>
    <scope>NUCLEOTIDE SEQUENCE</scope>
    <source>
        <strain evidence="1">P2</strain>
    </source>
</reference>
<accession>A0ACB6ZIH7</accession>
<dbReference type="EMBL" id="MU117999">
    <property type="protein sequence ID" value="KAF9649329.1"/>
    <property type="molecule type" value="Genomic_DNA"/>
</dbReference>
<evidence type="ECO:0000313" key="2">
    <source>
        <dbReference type="Proteomes" id="UP000886501"/>
    </source>
</evidence>
<dbReference type="Proteomes" id="UP000886501">
    <property type="component" value="Unassembled WGS sequence"/>
</dbReference>
<sequence>MLGKLIHLGFDALLVTTILAGIKRTTGLTPKLSSVPNKDVRNMLSSYLEIGEYAFDMAIVILG</sequence>
<feature type="non-terminal residue" evidence="1">
    <location>
        <position position="63"/>
    </location>
</feature>